<protein>
    <submittedName>
        <fullName evidence="6">Uncharacterized protein</fullName>
    </submittedName>
</protein>
<dbReference type="AlphaFoldDB" id="A0A871R595"/>
<dbReference type="PANTHER" id="PTHR13126">
    <property type="entry name" value="CHAPERONE ATP11"/>
    <property type="match status" value="1"/>
</dbReference>
<evidence type="ECO:0000313" key="6">
    <source>
        <dbReference type="EMBL" id="QOU21059.1"/>
    </source>
</evidence>
<dbReference type="GO" id="GO:0033615">
    <property type="term" value="P:mitochondrial proton-transporting ATP synthase complex assembly"/>
    <property type="evidence" value="ECO:0007669"/>
    <property type="project" value="TreeGrafter"/>
</dbReference>
<dbReference type="PANTHER" id="PTHR13126:SF0">
    <property type="entry name" value="ATP SYNTHASE MITOCHONDRIAL F1 COMPLEX ASSEMBLY FACTOR 1"/>
    <property type="match status" value="1"/>
</dbReference>
<dbReference type="RefSeq" id="XP_041137552.1">
    <property type="nucleotide sequence ID" value="XM_041279338.1"/>
</dbReference>
<comment type="similarity">
    <text evidence="2">Belongs to the ATP11 family.</text>
</comment>
<evidence type="ECO:0000313" key="7">
    <source>
        <dbReference type="Proteomes" id="UP000663131"/>
    </source>
</evidence>
<feature type="coiled-coil region" evidence="5">
    <location>
        <begin position="27"/>
        <end position="77"/>
    </location>
</feature>
<name>A0A871R595_DEKBR</name>
<gene>
    <name evidence="6" type="ORF">BRETT_000776</name>
</gene>
<evidence type="ECO:0000256" key="3">
    <source>
        <dbReference type="ARBA" id="ARBA00022946"/>
    </source>
</evidence>
<dbReference type="Pfam" id="PF06644">
    <property type="entry name" value="ATP11"/>
    <property type="match status" value="1"/>
</dbReference>
<evidence type="ECO:0000256" key="1">
    <source>
        <dbReference type="ARBA" id="ARBA00004173"/>
    </source>
</evidence>
<dbReference type="Proteomes" id="UP000663131">
    <property type="component" value="Chromosome 8"/>
</dbReference>
<proteinExistence type="inferred from homology"/>
<dbReference type="EMBL" id="CP063136">
    <property type="protein sequence ID" value="QOU21059.1"/>
    <property type="molecule type" value="Genomic_DNA"/>
</dbReference>
<dbReference type="GeneID" id="64572701"/>
<reference evidence="6" key="2">
    <citation type="journal article" name="BMC Genomics">
        <title>New genome assemblies reveal patterns of domestication and adaptation across Brettanomyces (Dekkera) species.</title>
        <authorList>
            <person name="Roach M.J."/>
            <person name="Borneman A.R."/>
        </authorList>
    </citation>
    <scope>NUCLEOTIDE SEQUENCE</scope>
    <source>
        <strain evidence="6">UCD 2041</strain>
    </source>
</reference>
<keyword evidence="3" id="KW-0809">Transit peptide</keyword>
<evidence type="ECO:0000256" key="4">
    <source>
        <dbReference type="ARBA" id="ARBA00023128"/>
    </source>
</evidence>
<comment type="subcellular location">
    <subcellularLocation>
        <location evidence="1">Mitochondrion</location>
    </subcellularLocation>
</comment>
<dbReference type="KEGG" id="bbrx:BRETT_000776"/>
<accession>A0A871R595</accession>
<keyword evidence="4" id="KW-0496">Mitochondrion</keyword>
<evidence type="ECO:0000256" key="2">
    <source>
        <dbReference type="ARBA" id="ARBA00009116"/>
    </source>
</evidence>
<dbReference type="InterPro" id="IPR010591">
    <property type="entry name" value="ATP11"/>
</dbReference>
<sequence>MSFLRYRRATVIAYSFFKRCYARPVEVRFVQSNAKQQNDVLERYKEKLERKAKEQGLKDLSELKTKMKNEIDKKKREFSKVDPLEELQDFEKAQKLKAVLEGKKGPKKDLGEINPGIPKRPYKTLDDYVKLDLFKNLPPTQIGLVWRARFQTKERTLCAVVDSSSYDKMYHYAINNPRFILPLPKEDAQVEKAKDHNSSNNGRTPVEMHFIQWAPVGKDTLHLMITSLAAFKLHKEYTKPHTTVSFHSELKDSKGLVLMNGQVDKEAAVSLKDVRLLLLNLQRFYGAMGDSTDISQQRIKLVHDFNQGSGEFDIEKFLELSESMEN</sequence>
<dbReference type="OrthoDB" id="16535at2759"/>
<dbReference type="GO" id="GO:0005739">
    <property type="term" value="C:mitochondrion"/>
    <property type="evidence" value="ECO:0007669"/>
    <property type="project" value="UniProtKB-SubCell"/>
</dbReference>
<reference evidence="6" key="1">
    <citation type="submission" date="2020-10" db="EMBL/GenBank/DDBJ databases">
        <authorList>
            <person name="Palmer J.M."/>
        </authorList>
    </citation>
    <scope>NUCLEOTIDE SEQUENCE</scope>
    <source>
        <strain evidence="6">UCD 2041</strain>
    </source>
</reference>
<organism evidence="6 7">
    <name type="scientific">Dekkera bruxellensis</name>
    <name type="common">Brettanomyces custersii</name>
    <dbReference type="NCBI Taxonomy" id="5007"/>
    <lineage>
        <taxon>Eukaryota</taxon>
        <taxon>Fungi</taxon>
        <taxon>Dikarya</taxon>
        <taxon>Ascomycota</taxon>
        <taxon>Saccharomycotina</taxon>
        <taxon>Pichiomycetes</taxon>
        <taxon>Pichiales</taxon>
        <taxon>Pichiaceae</taxon>
        <taxon>Brettanomyces</taxon>
    </lineage>
</organism>
<evidence type="ECO:0000256" key="5">
    <source>
        <dbReference type="SAM" id="Coils"/>
    </source>
</evidence>
<keyword evidence="5" id="KW-0175">Coiled coil</keyword>